<dbReference type="PANTHER" id="PTHR34387">
    <property type="entry name" value="SLR1258 PROTEIN"/>
    <property type="match status" value="1"/>
</dbReference>
<proteinExistence type="predicted"/>
<dbReference type="PANTHER" id="PTHR34387:SF1">
    <property type="entry name" value="PERIPLASMIC IMMUNOGENIC PROTEIN"/>
    <property type="match status" value="1"/>
</dbReference>
<dbReference type="EMBL" id="JBEZAE010000004">
    <property type="protein sequence ID" value="MEU7070513.1"/>
    <property type="molecule type" value="Genomic_DNA"/>
</dbReference>
<organism evidence="1 2">
    <name type="scientific">Streptomyces narbonensis</name>
    <dbReference type="NCBI Taxonomy" id="67333"/>
    <lineage>
        <taxon>Bacteria</taxon>
        <taxon>Bacillati</taxon>
        <taxon>Actinomycetota</taxon>
        <taxon>Actinomycetes</taxon>
        <taxon>Kitasatosporales</taxon>
        <taxon>Streptomycetaceae</taxon>
        <taxon>Streptomyces</taxon>
    </lineage>
</organism>
<evidence type="ECO:0000313" key="1">
    <source>
        <dbReference type="EMBL" id="MEU7070513.1"/>
    </source>
</evidence>
<evidence type="ECO:0000313" key="2">
    <source>
        <dbReference type="Proteomes" id="UP001551329"/>
    </source>
</evidence>
<dbReference type="InterPro" id="IPR007497">
    <property type="entry name" value="SIMPL/DUF541"/>
</dbReference>
<dbReference type="Gene3D" id="3.30.110.170">
    <property type="entry name" value="Protein of unknown function (DUF541), domain 1"/>
    <property type="match status" value="1"/>
</dbReference>
<dbReference type="Proteomes" id="UP001551329">
    <property type="component" value="Unassembled WGS sequence"/>
</dbReference>
<sequence>MTTRQPRTARIATIAHATSKTTTSKSARATAARAARLLAATAVLGGLLVGTAAPALAAAPERTAPRAAAQEAAPATVSVSGSGRAASAPDLAILSVGVEASRKTAKEAMAAQSAAAKSLLDVLRKEGIEDRDIRTDSLSLAPVYTQNTAGESKVTGYQAGQSFSVKVRDLDRTGQVIGAVNEATGDEGRVNGVVFDVADPSALRAKAREAAFQDAYEKASQHARLSGHRLGRLVSLSEGDSVRPGQGALPSMPADEPGVPLAPGEIEEQVTVSAVFELV</sequence>
<name>A0ABV3C6V2_9ACTN</name>
<protein>
    <submittedName>
        <fullName evidence="1">SIMPL domain-containing protein</fullName>
    </submittedName>
</protein>
<comment type="caution">
    <text evidence="1">The sequence shown here is derived from an EMBL/GenBank/DDBJ whole genome shotgun (WGS) entry which is preliminary data.</text>
</comment>
<dbReference type="Gene3D" id="3.30.70.2970">
    <property type="entry name" value="Protein of unknown function (DUF541), domain 2"/>
    <property type="match status" value="1"/>
</dbReference>
<keyword evidence="2" id="KW-1185">Reference proteome</keyword>
<dbReference type="InterPro" id="IPR052022">
    <property type="entry name" value="26kDa_periplasmic_antigen"/>
</dbReference>
<dbReference type="Pfam" id="PF04402">
    <property type="entry name" value="SIMPL"/>
    <property type="match status" value="1"/>
</dbReference>
<accession>A0ABV3C6V2</accession>
<gene>
    <name evidence="1" type="ORF">AB0A88_10250</name>
</gene>
<dbReference type="RefSeq" id="WP_358477553.1">
    <property type="nucleotide sequence ID" value="NZ_JBEZAE010000004.1"/>
</dbReference>
<reference evidence="1 2" key="1">
    <citation type="submission" date="2024-06" db="EMBL/GenBank/DDBJ databases">
        <title>The Natural Products Discovery Center: Release of the First 8490 Sequenced Strains for Exploring Actinobacteria Biosynthetic Diversity.</title>
        <authorList>
            <person name="Kalkreuter E."/>
            <person name="Kautsar S.A."/>
            <person name="Yang D."/>
            <person name="Bader C.D."/>
            <person name="Teijaro C.N."/>
            <person name="Fluegel L."/>
            <person name="Davis C.M."/>
            <person name="Simpson J.R."/>
            <person name="Lauterbach L."/>
            <person name="Steele A.D."/>
            <person name="Gui C."/>
            <person name="Meng S."/>
            <person name="Li G."/>
            <person name="Viehrig K."/>
            <person name="Ye F."/>
            <person name="Su P."/>
            <person name="Kiefer A.F."/>
            <person name="Nichols A."/>
            <person name="Cepeda A.J."/>
            <person name="Yan W."/>
            <person name="Fan B."/>
            <person name="Jiang Y."/>
            <person name="Adhikari A."/>
            <person name="Zheng C.-J."/>
            <person name="Schuster L."/>
            <person name="Cowan T.M."/>
            <person name="Smanski M.J."/>
            <person name="Chevrette M.G."/>
            <person name="De Carvalho L.P.S."/>
            <person name="Shen B."/>
        </authorList>
    </citation>
    <scope>NUCLEOTIDE SEQUENCE [LARGE SCALE GENOMIC DNA]</scope>
    <source>
        <strain evidence="1 2">NPDC045974</strain>
    </source>
</reference>